<evidence type="ECO:0000313" key="1">
    <source>
        <dbReference type="EMBL" id="NMG04312.1"/>
    </source>
</evidence>
<dbReference type="AlphaFoldDB" id="A0A972JCB2"/>
<dbReference type="EMBL" id="WTVM01000110">
    <property type="protein sequence ID" value="NMG04312.1"/>
    <property type="molecule type" value="Genomic_DNA"/>
</dbReference>
<name>A0A972JCB2_9RHOO</name>
<reference evidence="1" key="1">
    <citation type="submission" date="2019-12" db="EMBL/GenBank/DDBJ databases">
        <title>Comparative genomics gives insights into the taxonomy of the Azoarcus-Aromatoleum group and reveals separate origins of nif in the plant-associated Azoarcus and non-plant-associated Aromatoleum sub-groups.</title>
        <authorList>
            <person name="Lafos M."/>
            <person name="Maluk M."/>
            <person name="Batista M."/>
            <person name="Junghare M."/>
            <person name="Carmona M."/>
            <person name="Faoro H."/>
            <person name="Cruz L.M."/>
            <person name="Battistoni F."/>
            <person name="De Souza E."/>
            <person name="Pedrosa F."/>
            <person name="Chen W.-M."/>
            <person name="Poole P.S."/>
            <person name="Dixon R.A."/>
            <person name="James E.K."/>
        </authorList>
    </citation>
    <scope>NUCLEOTIDE SEQUENCE</scope>
    <source>
        <strain evidence="1">NSC3</strain>
    </source>
</reference>
<comment type="caution">
    <text evidence="1">The sequence shown here is derived from an EMBL/GenBank/DDBJ whole genome shotgun (WGS) entry which is preliminary data.</text>
</comment>
<dbReference type="RefSeq" id="WP_168988989.1">
    <property type="nucleotide sequence ID" value="NZ_CAWPHM010000012.1"/>
</dbReference>
<organism evidence="1 2">
    <name type="scientific">Azoarcus taiwanensis</name>
    <dbReference type="NCBI Taxonomy" id="666964"/>
    <lineage>
        <taxon>Bacteria</taxon>
        <taxon>Pseudomonadati</taxon>
        <taxon>Pseudomonadota</taxon>
        <taxon>Betaproteobacteria</taxon>
        <taxon>Rhodocyclales</taxon>
        <taxon>Zoogloeaceae</taxon>
        <taxon>Azoarcus</taxon>
    </lineage>
</organism>
<dbReference type="Proteomes" id="UP000599523">
    <property type="component" value="Unassembled WGS sequence"/>
</dbReference>
<protein>
    <submittedName>
        <fullName evidence="1">Uncharacterized protein</fullName>
    </submittedName>
</protein>
<evidence type="ECO:0000313" key="2">
    <source>
        <dbReference type="Proteomes" id="UP000599523"/>
    </source>
</evidence>
<keyword evidence="2" id="KW-1185">Reference proteome</keyword>
<accession>A0A972JCB2</accession>
<gene>
    <name evidence="1" type="ORF">GPA21_15245</name>
</gene>
<sequence>MSAEQLVTSGLAVRSLSLPTPLSRRLYAAVQARRQARCRLTNGRR</sequence>
<proteinExistence type="predicted"/>